<dbReference type="NCBIfam" id="TIGR01979">
    <property type="entry name" value="sufS"/>
    <property type="match status" value="1"/>
</dbReference>
<dbReference type="EMBL" id="LQOS01000033">
    <property type="protein sequence ID" value="ORV39466.1"/>
    <property type="molecule type" value="Genomic_DNA"/>
</dbReference>
<dbReference type="EC" id="2.8.1.7" evidence="3"/>
<keyword evidence="5" id="KW-0663">Pyridoxal phosphate</keyword>
<dbReference type="Proteomes" id="UP000467201">
    <property type="component" value="Chromosome"/>
</dbReference>
<dbReference type="SUPFAM" id="SSF53383">
    <property type="entry name" value="PLP-dependent transferases"/>
    <property type="match status" value="1"/>
</dbReference>
<dbReference type="InterPro" id="IPR010970">
    <property type="entry name" value="Cys_dSase_SufS"/>
</dbReference>
<protein>
    <recommendedName>
        <fullName evidence="3">cysteine desulfurase</fullName>
        <ecNumber evidence="3">2.8.1.7</ecNumber>
    </recommendedName>
</protein>
<evidence type="ECO:0000256" key="4">
    <source>
        <dbReference type="ARBA" id="ARBA00022679"/>
    </source>
</evidence>
<feature type="domain" description="Aminotransferase class V" evidence="7">
    <location>
        <begin position="32"/>
        <end position="408"/>
    </location>
</feature>
<evidence type="ECO:0000313" key="8">
    <source>
        <dbReference type="EMBL" id="BBZ07537.1"/>
    </source>
</evidence>
<dbReference type="STRING" id="126673.AWC01_12845"/>
<dbReference type="GO" id="GO:0030170">
    <property type="term" value="F:pyridoxal phosphate binding"/>
    <property type="evidence" value="ECO:0007669"/>
    <property type="project" value="InterPro"/>
</dbReference>
<evidence type="ECO:0000256" key="1">
    <source>
        <dbReference type="ARBA" id="ARBA00001933"/>
    </source>
</evidence>
<evidence type="ECO:0000313" key="10">
    <source>
        <dbReference type="Proteomes" id="UP000193564"/>
    </source>
</evidence>
<dbReference type="InterPro" id="IPR015424">
    <property type="entry name" value="PyrdxlP-dep_Trfase"/>
</dbReference>
<dbReference type="Pfam" id="PF00266">
    <property type="entry name" value="Aminotran_5"/>
    <property type="match status" value="1"/>
</dbReference>
<evidence type="ECO:0000313" key="11">
    <source>
        <dbReference type="Proteomes" id="UP000467201"/>
    </source>
</evidence>
<evidence type="ECO:0000256" key="6">
    <source>
        <dbReference type="ARBA" id="ARBA00050776"/>
    </source>
</evidence>
<dbReference type="CDD" id="cd06453">
    <property type="entry name" value="SufS_like"/>
    <property type="match status" value="1"/>
</dbReference>
<keyword evidence="10" id="KW-1185">Reference proteome</keyword>
<dbReference type="PANTHER" id="PTHR43586:SF8">
    <property type="entry name" value="CYSTEINE DESULFURASE 1, CHLOROPLASTIC"/>
    <property type="match status" value="1"/>
</dbReference>
<dbReference type="InterPro" id="IPR015422">
    <property type="entry name" value="PyrdxlP-dep_Trfase_small"/>
</dbReference>
<reference evidence="9 10" key="1">
    <citation type="submission" date="2016-01" db="EMBL/GenBank/DDBJ databases">
        <title>The new phylogeny of the genus Mycobacterium.</title>
        <authorList>
            <person name="Tarcisio F."/>
            <person name="Conor M."/>
            <person name="Antonella G."/>
            <person name="Elisabetta G."/>
            <person name="Giulia F.S."/>
            <person name="Sara T."/>
            <person name="Anna F."/>
            <person name="Clotilde B."/>
            <person name="Roberto B."/>
            <person name="Veronica D.S."/>
            <person name="Fabio R."/>
            <person name="Monica P."/>
            <person name="Olivier J."/>
            <person name="Enrico T."/>
            <person name="Nicola S."/>
        </authorList>
    </citation>
    <scope>NUCLEOTIDE SEQUENCE [LARGE SCALE GENOMIC DNA]</scope>
    <source>
        <strain evidence="9 10">DSM 44339</strain>
    </source>
</reference>
<dbReference type="InterPro" id="IPR015421">
    <property type="entry name" value="PyrdxlP-dep_Trfase_major"/>
</dbReference>
<evidence type="ECO:0000313" key="9">
    <source>
        <dbReference type="EMBL" id="ORV39466.1"/>
    </source>
</evidence>
<gene>
    <name evidence="8" type="primary">csd</name>
    <name evidence="9" type="ORF">AWC01_12845</name>
    <name evidence="8" type="ORF">MDOR_17060</name>
</gene>
<reference evidence="8 11" key="2">
    <citation type="journal article" date="2019" name="Emerg. Microbes Infect.">
        <title>Comprehensive subspecies identification of 175 nontuberculous mycobacteria species based on 7547 genomic profiles.</title>
        <authorList>
            <person name="Matsumoto Y."/>
            <person name="Kinjo T."/>
            <person name="Motooka D."/>
            <person name="Nabeya D."/>
            <person name="Jung N."/>
            <person name="Uechi K."/>
            <person name="Horii T."/>
            <person name="Iida T."/>
            <person name="Fujita J."/>
            <person name="Nakamura S."/>
        </authorList>
    </citation>
    <scope>NUCLEOTIDE SEQUENCE [LARGE SCALE GENOMIC DNA]</scope>
    <source>
        <strain evidence="8 11">JCM 12405</strain>
    </source>
</reference>
<dbReference type="Proteomes" id="UP000193564">
    <property type="component" value="Unassembled WGS sequence"/>
</dbReference>
<dbReference type="OrthoDB" id="9804366at2"/>
<accession>A0A1X1T4F1</accession>
<sequence length="422" mass="45008">MTTAASRLDVAGIRADFPILQRVMRGGNRLAYLDSGATSQRPLQVLDAEREFLTTSYGAVHRGAHQLMEESTDAYEAGRADIAAFVGADTDELVFTKNATEALNLVAYVLGDERFEGRAVGPGDVIVTTELEHHANLIPWQEVARRTGATLKWYSVTSDGPEAGRIDLDSLQLDERVKVVAFSHHSNVTGALAPVAELVSRAKAVGALTVLDACQSVPHQPIDFHALGVDYGAFSGHKMLGPNGIGVLYGRRELLEQMPPFLTGGSMIETVTMEGATYAPAPQRFEAGTPMTSQVVGLAAAARYLSTIGMTEVEAHEADLVAAALEGLSGIDGVRIVGPLSMTDRGSPVSFVVDGIHAHDVGQVLDDDGVAVRVGHHCAWPLHRRFGITATARASFAVYNTLDEVERLVAGVRHAVEFFGTS</sequence>
<comment type="cofactor">
    <cofactor evidence="1">
        <name>pyridoxal 5'-phosphate</name>
        <dbReference type="ChEBI" id="CHEBI:597326"/>
    </cofactor>
</comment>
<dbReference type="GO" id="GO:0031071">
    <property type="term" value="F:cysteine desulfurase activity"/>
    <property type="evidence" value="ECO:0007669"/>
    <property type="project" value="UniProtKB-EC"/>
</dbReference>
<comment type="catalytic activity">
    <reaction evidence="6">
        <text>(sulfur carrier)-H + L-cysteine = (sulfur carrier)-SH + L-alanine</text>
        <dbReference type="Rhea" id="RHEA:43892"/>
        <dbReference type="Rhea" id="RHEA-COMP:14737"/>
        <dbReference type="Rhea" id="RHEA-COMP:14739"/>
        <dbReference type="ChEBI" id="CHEBI:29917"/>
        <dbReference type="ChEBI" id="CHEBI:35235"/>
        <dbReference type="ChEBI" id="CHEBI:57972"/>
        <dbReference type="ChEBI" id="CHEBI:64428"/>
        <dbReference type="EC" id="2.8.1.7"/>
    </reaction>
</comment>
<evidence type="ECO:0000256" key="5">
    <source>
        <dbReference type="ARBA" id="ARBA00022898"/>
    </source>
</evidence>
<organism evidence="9 10">
    <name type="scientific">Mycolicibacterium doricum</name>
    <dbReference type="NCBI Taxonomy" id="126673"/>
    <lineage>
        <taxon>Bacteria</taxon>
        <taxon>Bacillati</taxon>
        <taxon>Actinomycetota</taxon>
        <taxon>Actinomycetes</taxon>
        <taxon>Mycobacteriales</taxon>
        <taxon>Mycobacteriaceae</taxon>
        <taxon>Mycolicibacterium</taxon>
    </lineage>
</organism>
<dbReference type="PANTHER" id="PTHR43586">
    <property type="entry name" value="CYSTEINE DESULFURASE"/>
    <property type="match status" value="1"/>
</dbReference>
<evidence type="ECO:0000259" key="7">
    <source>
        <dbReference type="Pfam" id="PF00266"/>
    </source>
</evidence>
<reference evidence="8" key="3">
    <citation type="submission" date="2020-02" db="EMBL/GenBank/DDBJ databases">
        <authorList>
            <person name="Matsumoto Y."/>
            <person name="Motooka D."/>
            <person name="Nakamura S."/>
        </authorList>
    </citation>
    <scope>NUCLEOTIDE SEQUENCE</scope>
    <source>
        <strain evidence="8">JCM 12405</strain>
    </source>
</reference>
<dbReference type="KEGG" id="mdr:MDOR_17060"/>
<dbReference type="EMBL" id="AP022605">
    <property type="protein sequence ID" value="BBZ07537.1"/>
    <property type="molecule type" value="Genomic_DNA"/>
</dbReference>
<keyword evidence="4" id="KW-0808">Transferase</keyword>
<dbReference type="Gene3D" id="3.40.640.10">
    <property type="entry name" value="Type I PLP-dependent aspartate aminotransferase-like (Major domain)"/>
    <property type="match status" value="1"/>
</dbReference>
<dbReference type="InterPro" id="IPR000192">
    <property type="entry name" value="Aminotrans_V_dom"/>
</dbReference>
<dbReference type="Gene3D" id="3.90.1150.10">
    <property type="entry name" value="Aspartate Aminotransferase, domain 1"/>
    <property type="match status" value="1"/>
</dbReference>
<dbReference type="GO" id="GO:0006534">
    <property type="term" value="P:cysteine metabolic process"/>
    <property type="evidence" value="ECO:0007669"/>
    <property type="project" value="InterPro"/>
</dbReference>
<evidence type="ECO:0000256" key="2">
    <source>
        <dbReference type="ARBA" id="ARBA00010447"/>
    </source>
</evidence>
<comment type="similarity">
    <text evidence="2">Belongs to the class-V pyridoxal-phosphate-dependent aminotransferase family. Csd subfamily.</text>
</comment>
<proteinExistence type="inferred from homology"/>
<dbReference type="RefSeq" id="WP_085191524.1">
    <property type="nucleotide sequence ID" value="NZ_AP022605.1"/>
</dbReference>
<evidence type="ECO:0000256" key="3">
    <source>
        <dbReference type="ARBA" id="ARBA00012239"/>
    </source>
</evidence>
<name>A0A1X1T4F1_9MYCO</name>
<dbReference type="AlphaFoldDB" id="A0A1X1T4F1"/>